<evidence type="ECO:0000313" key="2">
    <source>
        <dbReference type="EMBL" id="BAN02068.1"/>
    </source>
</evidence>
<accession>A0A6C7EBP7</accession>
<dbReference type="KEGG" id="aym:YM304_17540"/>
<sequence>MLVRESGHRRRHAAWGKLSSIQAETLGPYASALPDELRYELLMEYGKAVFRGGDVALDVGGRQPATTTAPIDAMELITAALKAASAAGGAVESAAKARTATSSEAAPEAAKHGVPNNVR</sequence>
<name>A0A6C7EBP7_ILUCY</name>
<dbReference type="Proteomes" id="UP000011863">
    <property type="component" value="Chromosome"/>
</dbReference>
<organism evidence="2 3">
    <name type="scientific">Ilumatobacter coccineus (strain NBRC 103263 / KCTC 29153 / YM16-304)</name>
    <dbReference type="NCBI Taxonomy" id="1313172"/>
    <lineage>
        <taxon>Bacteria</taxon>
        <taxon>Bacillati</taxon>
        <taxon>Actinomycetota</taxon>
        <taxon>Acidimicrobiia</taxon>
        <taxon>Acidimicrobiales</taxon>
        <taxon>Ilumatobacteraceae</taxon>
        <taxon>Ilumatobacter</taxon>
    </lineage>
</organism>
<feature type="region of interest" description="Disordered" evidence="1">
    <location>
        <begin position="93"/>
        <end position="119"/>
    </location>
</feature>
<evidence type="ECO:0000313" key="3">
    <source>
        <dbReference type="Proteomes" id="UP000011863"/>
    </source>
</evidence>
<gene>
    <name evidence="2" type="ORF">YM304_17540</name>
</gene>
<reference evidence="2 3" key="1">
    <citation type="journal article" date="2013" name="Int. J. Syst. Evol. Microbiol.">
        <title>Ilumatobacter nonamiense sp. nov. and Ilumatobacter coccineum sp. nov., isolated from seashore sand.</title>
        <authorList>
            <person name="Matsumoto A."/>
            <person name="Kasai H."/>
            <person name="Matsuo Y."/>
            <person name="Shizuri Y."/>
            <person name="Ichikawa N."/>
            <person name="Fujita N."/>
            <person name="Omura S."/>
            <person name="Takahashi Y."/>
        </authorList>
    </citation>
    <scope>NUCLEOTIDE SEQUENCE [LARGE SCALE GENOMIC DNA]</scope>
    <source>
        <strain evidence="3">NBRC 103263 / KCTC 29153 / YM16-304</strain>
    </source>
</reference>
<evidence type="ECO:0000256" key="1">
    <source>
        <dbReference type="SAM" id="MobiDB-lite"/>
    </source>
</evidence>
<protein>
    <submittedName>
        <fullName evidence="2">Uncharacterized protein</fullName>
    </submittedName>
</protein>
<proteinExistence type="predicted"/>
<keyword evidence="3" id="KW-1185">Reference proteome</keyword>
<feature type="compositionally biased region" description="Low complexity" evidence="1">
    <location>
        <begin position="93"/>
        <end position="108"/>
    </location>
</feature>
<dbReference type="AlphaFoldDB" id="A0A6C7EBP7"/>
<dbReference type="EMBL" id="AP012057">
    <property type="protein sequence ID" value="BAN02068.1"/>
    <property type="molecule type" value="Genomic_DNA"/>
</dbReference>